<dbReference type="RefSeq" id="XP_009544867.1">
    <property type="nucleotide sequence ID" value="XM_009546572.1"/>
</dbReference>
<dbReference type="GeneID" id="20670243"/>
<gene>
    <name evidence="2" type="ORF">HETIRDRAFT_315686</name>
</gene>
<feature type="transmembrane region" description="Helical" evidence="1">
    <location>
        <begin position="48"/>
        <end position="66"/>
    </location>
</feature>
<keyword evidence="3" id="KW-1185">Reference proteome</keyword>
<dbReference type="Proteomes" id="UP000030671">
    <property type="component" value="Unassembled WGS sequence"/>
</dbReference>
<keyword evidence="1" id="KW-0812">Transmembrane</keyword>
<dbReference type="KEGG" id="hir:HETIRDRAFT_315686"/>
<dbReference type="InParanoid" id="W4KAW9"/>
<keyword evidence="1" id="KW-1133">Transmembrane helix</keyword>
<keyword evidence="1" id="KW-0472">Membrane</keyword>
<sequence length="67" mass="7798">MRDDRSFRLLWTKPLVRHPIRGLITYVTGILPSLLQLLFIVVITLVPISTFIRLVVWVSIIVISWVI</sequence>
<evidence type="ECO:0000256" key="1">
    <source>
        <dbReference type="SAM" id="Phobius"/>
    </source>
</evidence>
<accession>W4KAW9</accession>
<evidence type="ECO:0000313" key="2">
    <source>
        <dbReference type="EMBL" id="ETW82510.1"/>
    </source>
</evidence>
<name>W4KAW9_HETIT</name>
<feature type="transmembrane region" description="Helical" evidence="1">
    <location>
        <begin position="20"/>
        <end position="42"/>
    </location>
</feature>
<organism evidence="2 3">
    <name type="scientific">Heterobasidion irregulare (strain TC 32-1)</name>
    <dbReference type="NCBI Taxonomy" id="747525"/>
    <lineage>
        <taxon>Eukaryota</taxon>
        <taxon>Fungi</taxon>
        <taxon>Dikarya</taxon>
        <taxon>Basidiomycota</taxon>
        <taxon>Agaricomycotina</taxon>
        <taxon>Agaricomycetes</taxon>
        <taxon>Russulales</taxon>
        <taxon>Bondarzewiaceae</taxon>
        <taxon>Heterobasidion</taxon>
        <taxon>Heterobasidion annosum species complex</taxon>
    </lineage>
</organism>
<dbReference type="HOGENOM" id="CLU_2812676_0_0_1"/>
<protein>
    <submittedName>
        <fullName evidence="2">Uncharacterized protein</fullName>
    </submittedName>
</protein>
<evidence type="ECO:0000313" key="3">
    <source>
        <dbReference type="Proteomes" id="UP000030671"/>
    </source>
</evidence>
<proteinExistence type="predicted"/>
<reference evidence="2 3" key="1">
    <citation type="journal article" date="2012" name="New Phytol.">
        <title>Insight into trade-off between wood decay and parasitism from the genome of a fungal forest pathogen.</title>
        <authorList>
            <person name="Olson A."/>
            <person name="Aerts A."/>
            <person name="Asiegbu F."/>
            <person name="Belbahri L."/>
            <person name="Bouzid O."/>
            <person name="Broberg A."/>
            <person name="Canback B."/>
            <person name="Coutinho P.M."/>
            <person name="Cullen D."/>
            <person name="Dalman K."/>
            <person name="Deflorio G."/>
            <person name="van Diepen L.T."/>
            <person name="Dunand C."/>
            <person name="Duplessis S."/>
            <person name="Durling M."/>
            <person name="Gonthier P."/>
            <person name="Grimwood J."/>
            <person name="Fossdal C.G."/>
            <person name="Hansson D."/>
            <person name="Henrissat B."/>
            <person name="Hietala A."/>
            <person name="Himmelstrand K."/>
            <person name="Hoffmeister D."/>
            <person name="Hogberg N."/>
            <person name="James T.Y."/>
            <person name="Karlsson M."/>
            <person name="Kohler A."/>
            <person name="Kues U."/>
            <person name="Lee Y.H."/>
            <person name="Lin Y.C."/>
            <person name="Lind M."/>
            <person name="Lindquist E."/>
            <person name="Lombard V."/>
            <person name="Lucas S."/>
            <person name="Lunden K."/>
            <person name="Morin E."/>
            <person name="Murat C."/>
            <person name="Park J."/>
            <person name="Raffaello T."/>
            <person name="Rouze P."/>
            <person name="Salamov A."/>
            <person name="Schmutz J."/>
            <person name="Solheim H."/>
            <person name="Stahlberg J."/>
            <person name="Velez H."/>
            <person name="de Vries R.P."/>
            <person name="Wiebenga A."/>
            <person name="Woodward S."/>
            <person name="Yakovlev I."/>
            <person name="Garbelotto M."/>
            <person name="Martin F."/>
            <person name="Grigoriev I.V."/>
            <person name="Stenlid J."/>
        </authorList>
    </citation>
    <scope>NUCLEOTIDE SEQUENCE [LARGE SCALE GENOMIC DNA]</scope>
    <source>
        <strain evidence="2 3">TC 32-1</strain>
    </source>
</reference>
<dbReference type="EMBL" id="KI925457">
    <property type="protein sequence ID" value="ETW82510.1"/>
    <property type="molecule type" value="Genomic_DNA"/>
</dbReference>
<dbReference type="AlphaFoldDB" id="W4KAW9"/>